<reference evidence="1 2" key="1">
    <citation type="journal article" date="2018" name="Nat. Biotechnol.">
        <title>A standardized bacterial taxonomy based on genome phylogeny substantially revises the tree of life.</title>
        <authorList>
            <person name="Parks D.H."/>
            <person name="Chuvochina M."/>
            <person name="Waite D.W."/>
            <person name="Rinke C."/>
            <person name="Skarshewski A."/>
            <person name="Chaumeil P.A."/>
            <person name="Hugenholtz P."/>
        </authorList>
    </citation>
    <scope>NUCLEOTIDE SEQUENCE [LARGE SCALE GENOMIC DNA]</scope>
    <source>
        <strain evidence="1">UBA9905</strain>
    </source>
</reference>
<dbReference type="AlphaFoldDB" id="A0A3D3TJE9"/>
<proteinExistence type="predicted"/>
<organism evidence="1 2">
    <name type="scientific">Mesotoga infera</name>
    <dbReference type="NCBI Taxonomy" id="1236046"/>
    <lineage>
        <taxon>Bacteria</taxon>
        <taxon>Thermotogati</taxon>
        <taxon>Thermotogota</taxon>
        <taxon>Thermotogae</taxon>
        <taxon>Kosmotogales</taxon>
        <taxon>Kosmotogaceae</taxon>
        <taxon>Mesotoga</taxon>
    </lineage>
</organism>
<accession>A0A3D3TJE9</accession>
<dbReference type="InterPro" id="IPR008928">
    <property type="entry name" value="6-hairpin_glycosidase_sf"/>
</dbReference>
<gene>
    <name evidence="1" type="ORF">DIT26_01585</name>
</gene>
<evidence type="ECO:0000313" key="1">
    <source>
        <dbReference type="EMBL" id="HCO69270.1"/>
    </source>
</evidence>
<comment type="caution">
    <text evidence="1">The sequence shown here is derived from an EMBL/GenBank/DDBJ whole genome shotgun (WGS) entry which is preliminary data.</text>
</comment>
<dbReference type="SUPFAM" id="SSF48208">
    <property type="entry name" value="Six-hairpin glycosidases"/>
    <property type="match status" value="1"/>
</dbReference>
<dbReference type="EMBL" id="DQBS01000040">
    <property type="protein sequence ID" value="HCO69270.1"/>
    <property type="molecule type" value="Genomic_DNA"/>
</dbReference>
<dbReference type="Proteomes" id="UP000264215">
    <property type="component" value="Unassembled WGS sequence"/>
</dbReference>
<feature type="non-terminal residue" evidence="1">
    <location>
        <position position="171"/>
    </location>
</feature>
<evidence type="ECO:0000313" key="2">
    <source>
        <dbReference type="Proteomes" id="UP000264215"/>
    </source>
</evidence>
<dbReference type="GO" id="GO:0005975">
    <property type="term" value="P:carbohydrate metabolic process"/>
    <property type="evidence" value="ECO:0007669"/>
    <property type="project" value="InterPro"/>
</dbReference>
<name>A0A3D3TJE9_9BACT</name>
<sequence length="171" mass="20137">MILMKLKELPLGEVKPAGWLEKQLKIQSKGLTGRLEEVWKDVGSDSGWLGGNGENWERGPYYCDGLIPLAYLLEDAGLKKKAEKWITWTLESQNEEGFFGPRDNDDWWPRMGMLKGMKNYFEYSKDQRVVHFLTRYFKYQLRNIDSRKFTIWENTRSAENINVILWLHGIT</sequence>
<evidence type="ECO:0008006" key="3">
    <source>
        <dbReference type="Google" id="ProtNLM"/>
    </source>
</evidence>
<protein>
    <recommendedName>
        <fullName evidence="3">Squalene cyclase C-terminal domain-containing protein</fullName>
    </recommendedName>
</protein>